<gene>
    <name evidence="2" type="ORF">MENT_LOCUS39497</name>
</gene>
<accession>A0A6V7WIX0</accession>
<sequence length="49" mass="6158">MTKRTTKMEEREKIEEEKWRKTGRKKNKEEEKSWYKQIKRIKSVGVKLF</sequence>
<name>A0A6V7WIX0_MELEN</name>
<evidence type="ECO:0000256" key="1">
    <source>
        <dbReference type="SAM" id="MobiDB-lite"/>
    </source>
</evidence>
<feature type="region of interest" description="Disordered" evidence="1">
    <location>
        <begin position="1"/>
        <end position="32"/>
    </location>
</feature>
<comment type="caution">
    <text evidence="2">The sequence shown here is derived from an EMBL/GenBank/DDBJ whole genome shotgun (WGS) entry which is preliminary data.</text>
</comment>
<dbReference type="AlphaFoldDB" id="A0A6V7WIX0"/>
<evidence type="ECO:0000313" key="2">
    <source>
        <dbReference type="EMBL" id="CAD2186947.1"/>
    </source>
</evidence>
<organism evidence="2 3">
    <name type="scientific">Meloidogyne enterolobii</name>
    <name type="common">Root-knot nematode worm</name>
    <name type="synonym">Meloidogyne mayaguensis</name>
    <dbReference type="NCBI Taxonomy" id="390850"/>
    <lineage>
        <taxon>Eukaryota</taxon>
        <taxon>Metazoa</taxon>
        <taxon>Ecdysozoa</taxon>
        <taxon>Nematoda</taxon>
        <taxon>Chromadorea</taxon>
        <taxon>Rhabditida</taxon>
        <taxon>Tylenchina</taxon>
        <taxon>Tylenchomorpha</taxon>
        <taxon>Tylenchoidea</taxon>
        <taxon>Meloidogynidae</taxon>
        <taxon>Meloidogyninae</taxon>
        <taxon>Meloidogyne</taxon>
    </lineage>
</organism>
<protein>
    <submittedName>
        <fullName evidence="2">Uncharacterized protein</fullName>
    </submittedName>
</protein>
<proteinExistence type="predicted"/>
<feature type="compositionally biased region" description="Basic and acidic residues" evidence="1">
    <location>
        <begin position="1"/>
        <end position="20"/>
    </location>
</feature>
<dbReference type="EMBL" id="CAJEWN010000614">
    <property type="protein sequence ID" value="CAD2186947.1"/>
    <property type="molecule type" value="Genomic_DNA"/>
</dbReference>
<evidence type="ECO:0000313" key="3">
    <source>
        <dbReference type="Proteomes" id="UP000580250"/>
    </source>
</evidence>
<reference evidence="2 3" key="1">
    <citation type="submission" date="2020-08" db="EMBL/GenBank/DDBJ databases">
        <authorList>
            <person name="Koutsovoulos G."/>
            <person name="Danchin GJ E."/>
        </authorList>
    </citation>
    <scope>NUCLEOTIDE SEQUENCE [LARGE SCALE GENOMIC DNA]</scope>
</reference>
<dbReference type="Proteomes" id="UP000580250">
    <property type="component" value="Unassembled WGS sequence"/>
</dbReference>